<accession>A0A1Z5KPQ1</accession>
<dbReference type="OrthoDB" id="41527at2759"/>
<keyword evidence="3" id="KW-1133">Transmembrane helix</keyword>
<comment type="caution">
    <text evidence="7">The sequence shown here is derived from an EMBL/GenBank/DDBJ whole genome shotgun (WGS) entry which is preliminary data.</text>
</comment>
<feature type="domain" description="NnrU" evidence="6">
    <location>
        <begin position="111"/>
        <end position="299"/>
    </location>
</feature>
<proteinExistence type="predicted"/>
<name>A0A1Z5KPQ1_FISSO</name>
<dbReference type="Proteomes" id="UP000198406">
    <property type="component" value="Unassembled WGS sequence"/>
</dbReference>
<keyword evidence="8" id="KW-1185">Reference proteome</keyword>
<comment type="subcellular location">
    <subcellularLocation>
        <location evidence="1">Membrane</location>
        <topology evidence="1">Multi-pass membrane protein</topology>
    </subcellularLocation>
</comment>
<dbReference type="AlphaFoldDB" id="A0A1Z5KPQ1"/>
<gene>
    <name evidence="7" type="ORF">FisN_2Hh100</name>
</gene>
<protein>
    <recommendedName>
        <fullName evidence="6">NnrU domain-containing protein</fullName>
    </recommendedName>
</protein>
<evidence type="ECO:0000256" key="4">
    <source>
        <dbReference type="ARBA" id="ARBA00023136"/>
    </source>
</evidence>
<evidence type="ECO:0000256" key="1">
    <source>
        <dbReference type="ARBA" id="ARBA00004141"/>
    </source>
</evidence>
<dbReference type="InterPro" id="IPR009915">
    <property type="entry name" value="NnrU_dom"/>
</dbReference>
<keyword evidence="2" id="KW-0812">Transmembrane</keyword>
<dbReference type="InParanoid" id="A0A1Z5KPQ1"/>
<evidence type="ECO:0000313" key="8">
    <source>
        <dbReference type="Proteomes" id="UP000198406"/>
    </source>
</evidence>
<dbReference type="EMBL" id="BDSP01000264">
    <property type="protein sequence ID" value="GAX28082.1"/>
    <property type="molecule type" value="Genomic_DNA"/>
</dbReference>
<organism evidence="7 8">
    <name type="scientific">Fistulifera solaris</name>
    <name type="common">Oleaginous diatom</name>
    <dbReference type="NCBI Taxonomy" id="1519565"/>
    <lineage>
        <taxon>Eukaryota</taxon>
        <taxon>Sar</taxon>
        <taxon>Stramenopiles</taxon>
        <taxon>Ochrophyta</taxon>
        <taxon>Bacillariophyta</taxon>
        <taxon>Bacillariophyceae</taxon>
        <taxon>Bacillariophycidae</taxon>
        <taxon>Naviculales</taxon>
        <taxon>Naviculaceae</taxon>
        <taxon>Fistulifera</taxon>
    </lineage>
</organism>
<feature type="chain" id="PRO_5012667493" description="NnrU domain-containing protein" evidence="5">
    <location>
        <begin position="20"/>
        <end position="341"/>
    </location>
</feature>
<sequence>MRGHWLLFWLLRHVPISSAFSPVGTTLDRPYGKSIRASSSSSQLFAYETEIGCATIAFASSHIAMSAIRNDLIDRIGDAAYQLNWVNTGWKLPDVWPGDEAGQEIFPTKEIAGRQLYRILYTIVSFSTLGTGFAYYLNALAEEPLTMLPNDEDVALNYVIASLASGISLASLVNPSPLSLVPVYEPGNNTNVDRRSASIRRNDSKKLQAYGLTRITRHPLILPVVPWGFATAMIMGGHVRDYLLFGVLSLYAIAGCAAQDLRVIREEGSVGTVFTPEQSSLQEFFQQTSFIPFQAVLQSRQSMDDILQEVPWWALVVGTAVGYQIQESFISFLVGNVGRTL</sequence>
<dbReference type="GO" id="GO:0016020">
    <property type="term" value="C:membrane"/>
    <property type="evidence" value="ECO:0007669"/>
    <property type="project" value="UniProtKB-SubCell"/>
</dbReference>
<reference evidence="7 8" key="1">
    <citation type="journal article" date="2015" name="Plant Cell">
        <title>Oil accumulation by the oleaginous diatom Fistulifera solaris as revealed by the genome and transcriptome.</title>
        <authorList>
            <person name="Tanaka T."/>
            <person name="Maeda Y."/>
            <person name="Veluchamy A."/>
            <person name="Tanaka M."/>
            <person name="Abida H."/>
            <person name="Marechal E."/>
            <person name="Bowler C."/>
            <person name="Muto M."/>
            <person name="Sunaga Y."/>
            <person name="Tanaka M."/>
            <person name="Yoshino T."/>
            <person name="Taniguchi T."/>
            <person name="Fukuda Y."/>
            <person name="Nemoto M."/>
            <person name="Matsumoto M."/>
            <person name="Wong P.S."/>
            <person name="Aburatani S."/>
            <person name="Fujibuchi W."/>
        </authorList>
    </citation>
    <scope>NUCLEOTIDE SEQUENCE [LARGE SCALE GENOMIC DNA]</scope>
    <source>
        <strain evidence="7 8">JPCC DA0580</strain>
    </source>
</reference>
<dbReference type="Pfam" id="PF07298">
    <property type="entry name" value="NnrU"/>
    <property type="match status" value="1"/>
</dbReference>
<keyword evidence="5" id="KW-0732">Signal</keyword>
<evidence type="ECO:0000256" key="5">
    <source>
        <dbReference type="SAM" id="SignalP"/>
    </source>
</evidence>
<evidence type="ECO:0000259" key="6">
    <source>
        <dbReference type="Pfam" id="PF07298"/>
    </source>
</evidence>
<evidence type="ECO:0000256" key="2">
    <source>
        <dbReference type="ARBA" id="ARBA00022692"/>
    </source>
</evidence>
<keyword evidence="4" id="KW-0472">Membrane</keyword>
<evidence type="ECO:0000256" key="3">
    <source>
        <dbReference type="ARBA" id="ARBA00022989"/>
    </source>
</evidence>
<feature type="signal peptide" evidence="5">
    <location>
        <begin position="1"/>
        <end position="19"/>
    </location>
</feature>
<evidence type="ECO:0000313" key="7">
    <source>
        <dbReference type="EMBL" id="GAX28082.1"/>
    </source>
</evidence>